<reference evidence="1 2" key="1">
    <citation type="submission" date="2006-02" db="EMBL/GenBank/DDBJ databases">
        <authorList>
            <person name="Pinhassi J."/>
            <person name="Pedros-Alio C."/>
            <person name="Ferriera S."/>
            <person name="Johnson J."/>
            <person name="Kravitz S."/>
            <person name="Halpern A."/>
            <person name="Remington K."/>
            <person name="Beeson K."/>
            <person name="Tran B."/>
            <person name="Rogers Y.-H."/>
            <person name="Friedman R."/>
            <person name="Venter J.C."/>
        </authorList>
    </citation>
    <scope>NUCLEOTIDE SEQUENCE [LARGE SCALE GENOMIC DNA]</scope>
    <source>
        <strain evidence="1 2">MED297</strain>
    </source>
</reference>
<sequence length="258" mass="28448">MTQINIQTLATLFSPLDVSDIPEQWERLHAGDREPLPNSETARHGWWLFHTGRFLEAADEALSDEALLSLRLKSLSTYAHYMESDESQRLAMFQSVISEAKEGLKTQPDALNLHYQLAYSLGRYSQCVSITRALSEGLAGQIAASLERCLELDPQHADAHTAFATYQAELIGKLGKMAARLTYGASVDDAVKHYQLAIELAPYSVSAKTEYADGLLSMAGKKQRQQAISLYQEAVSVTPADALEALDFRLAKAELDGL</sequence>
<dbReference type="AlphaFoldDB" id="A4BH61"/>
<dbReference type="RefSeq" id="WP_008043102.1">
    <property type="nucleotide sequence ID" value="NZ_CH724150.1"/>
</dbReference>
<dbReference type="SUPFAM" id="SSF48452">
    <property type="entry name" value="TPR-like"/>
    <property type="match status" value="1"/>
</dbReference>
<name>A4BH61_9GAMM</name>
<proteinExistence type="predicted"/>
<dbReference type="EMBL" id="AAOE01000019">
    <property type="protein sequence ID" value="EAR08560.1"/>
    <property type="molecule type" value="Genomic_DNA"/>
</dbReference>
<dbReference type="Proteomes" id="UP000005953">
    <property type="component" value="Unassembled WGS sequence"/>
</dbReference>
<evidence type="ECO:0000313" key="1">
    <source>
        <dbReference type="EMBL" id="EAR08560.1"/>
    </source>
</evidence>
<keyword evidence="2" id="KW-1185">Reference proteome</keyword>
<accession>A4BH61</accession>
<gene>
    <name evidence="1" type="ORF">MED297_15100</name>
</gene>
<dbReference type="OrthoDB" id="6353325at2"/>
<dbReference type="HOGENOM" id="CLU_056126_0_0_6"/>
<dbReference type="Gene3D" id="1.25.40.10">
    <property type="entry name" value="Tetratricopeptide repeat domain"/>
    <property type="match status" value="1"/>
</dbReference>
<organism evidence="1 2">
    <name type="scientific">Reinekea blandensis MED297</name>
    <dbReference type="NCBI Taxonomy" id="314283"/>
    <lineage>
        <taxon>Bacteria</taxon>
        <taxon>Pseudomonadati</taxon>
        <taxon>Pseudomonadota</taxon>
        <taxon>Gammaproteobacteria</taxon>
        <taxon>Oceanospirillales</taxon>
        <taxon>Saccharospirillaceae</taxon>
        <taxon>Reinekea</taxon>
    </lineage>
</organism>
<evidence type="ECO:0000313" key="2">
    <source>
        <dbReference type="Proteomes" id="UP000005953"/>
    </source>
</evidence>
<comment type="caution">
    <text evidence="1">The sequence shown here is derived from an EMBL/GenBank/DDBJ whole genome shotgun (WGS) entry which is preliminary data.</text>
</comment>
<protein>
    <submittedName>
        <fullName evidence="1">Uncharacterized protein</fullName>
    </submittedName>
</protein>
<dbReference type="STRING" id="314283.MED297_15100"/>
<dbReference type="InterPro" id="IPR011990">
    <property type="entry name" value="TPR-like_helical_dom_sf"/>
</dbReference>